<gene>
    <name evidence="3" type="ORF">S01H1_13848</name>
</gene>
<feature type="domain" description="HMG box" evidence="2">
    <location>
        <begin position="1"/>
        <end position="38"/>
    </location>
</feature>
<dbReference type="EMBL" id="BARS01007165">
    <property type="protein sequence ID" value="GAF79231.1"/>
    <property type="molecule type" value="Genomic_DNA"/>
</dbReference>
<sequence>MQAIANEYKTLSREEKTRWEEEARKDKIRYIEEKTNHKGSWDLPKRRAKKHPLAPKRP</sequence>
<feature type="region of interest" description="Disordered" evidence="1">
    <location>
        <begin position="30"/>
        <end position="58"/>
    </location>
</feature>
<evidence type="ECO:0000259" key="2">
    <source>
        <dbReference type="PROSITE" id="PS50118"/>
    </source>
</evidence>
<name>X0SVQ9_9ZZZZ</name>
<dbReference type="AlphaFoldDB" id="X0SVQ9"/>
<comment type="caution">
    <text evidence="3">The sequence shown here is derived from an EMBL/GenBank/DDBJ whole genome shotgun (WGS) entry which is preliminary data.</text>
</comment>
<dbReference type="PROSITE" id="PS50118">
    <property type="entry name" value="HMG_BOX_2"/>
    <property type="match status" value="1"/>
</dbReference>
<reference evidence="3" key="1">
    <citation type="journal article" date="2014" name="Front. Microbiol.">
        <title>High frequency of phylogenetically diverse reductive dehalogenase-homologous genes in deep subseafloor sedimentary metagenomes.</title>
        <authorList>
            <person name="Kawai M."/>
            <person name="Futagami T."/>
            <person name="Toyoda A."/>
            <person name="Takaki Y."/>
            <person name="Nishi S."/>
            <person name="Hori S."/>
            <person name="Arai W."/>
            <person name="Tsubouchi T."/>
            <person name="Morono Y."/>
            <person name="Uchiyama I."/>
            <person name="Ito T."/>
            <person name="Fujiyama A."/>
            <person name="Inagaki F."/>
            <person name="Takami H."/>
        </authorList>
    </citation>
    <scope>NUCLEOTIDE SEQUENCE</scope>
    <source>
        <strain evidence="3">Expedition CK06-06</strain>
    </source>
</reference>
<feature type="compositionally biased region" description="Basic residues" evidence="1">
    <location>
        <begin position="46"/>
        <end position="58"/>
    </location>
</feature>
<accession>X0SVQ9</accession>
<dbReference type="SUPFAM" id="SSF47095">
    <property type="entry name" value="HMG-box"/>
    <property type="match status" value="1"/>
</dbReference>
<evidence type="ECO:0000256" key="1">
    <source>
        <dbReference type="SAM" id="MobiDB-lite"/>
    </source>
</evidence>
<evidence type="ECO:0000313" key="3">
    <source>
        <dbReference type="EMBL" id="GAF79231.1"/>
    </source>
</evidence>
<organism evidence="3">
    <name type="scientific">marine sediment metagenome</name>
    <dbReference type="NCBI Taxonomy" id="412755"/>
    <lineage>
        <taxon>unclassified sequences</taxon>
        <taxon>metagenomes</taxon>
        <taxon>ecological metagenomes</taxon>
    </lineage>
</organism>
<feature type="compositionally biased region" description="Basic and acidic residues" evidence="1">
    <location>
        <begin position="30"/>
        <end position="45"/>
    </location>
</feature>
<dbReference type="InterPro" id="IPR036910">
    <property type="entry name" value="HMG_box_dom_sf"/>
</dbReference>
<dbReference type="Gene3D" id="1.10.30.10">
    <property type="entry name" value="High mobility group box domain"/>
    <property type="match status" value="1"/>
</dbReference>
<dbReference type="InterPro" id="IPR009071">
    <property type="entry name" value="HMG_box_dom"/>
</dbReference>
<protein>
    <recommendedName>
        <fullName evidence="2">HMG box domain-containing protein</fullName>
    </recommendedName>
</protein>
<proteinExistence type="predicted"/>